<dbReference type="AlphaFoldDB" id="A0A2R6PFX7"/>
<protein>
    <submittedName>
        <fullName evidence="2">Uncharacterized protein</fullName>
    </submittedName>
</protein>
<feature type="compositionally biased region" description="Polar residues" evidence="1">
    <location>
        <begin position="142"/>
        <end position="160"/>
    </location>
</feature>
<evidence type="ECO:0000313" key="3">
    <source>
        <dbReference type="Proteomes" id="UP000186601"/>
    </source>
</evidence>
<feature type="compositionally biased region" description="Polar residues" evidence="1">
    <location>
        <begin position="39"/>
        <end position="53"/>
    </location>
</feature>
<feature type="region of interest" description="Disordered" evidence="1">
    <location>
        <begin position="1"/>
        <end position="60"/>
    </location>
</feature>
<dbReference type="EMBL" id="MLYV02000500">
    <property type="protein sequence ID" value="PSR90288.1"/>
    <property type="molecule type" value="Genomic_DNA"/>
</dbReference>
<proteinExistence type="predicted"/>
<feature type="compositionally biased region" description="Basic residues" evidence="1">
    <location>
        <begin position="163"/>
        <end position="181"/>
    </location>
</feature>
<comment type="caution">
    <text evidence="2">The sequence shown here is derived from an EMBL/GenBank/DDBJ whole genome shotgun (WGS) entry which is preliminary data.</text>
</comment>
<accession>A0A2R6PFX7</accession>
<gene>
    <name evidence="2" type="ORF">PHLCEN_2v4928</name>
</gene>
<feature type="region of interest" description="Disordered" evidence="1">
    <location>
        <begin position="103"/>
        <end position="189"/>
    </location>
</feature>
<keyword evidence="3" id="KW-1185">Reference proteome</keyword>
<reference evidence="2 3" key="1">
    <citation type="submission" date="2018-02" db="EMBL/GenBank/DDBJ databases">
        <title>Genome sequence of the basidiomycete white-rot fungus Phlebia centrifuga.</title>
        <authorList>
            <person name="Granchi Z."/>
            <person name="Peng M."/>
            <person name="de Vries R.P."/>
            <person name="Hilden K."/>
            <person name="Makela M.R."/>
            <person name="Grigoriev I."/>
            <person name="Riley R."/>
        </authorList>
    </citation>
    <scope>NUCLEOTIDE SEQUENCE [LARGE SCALE GENOMIC DNA]</scope>
    <source>
        <strain evidence="2 3">FBCC195</strain>
    </source>
</reference>
<evidence type="ECO:0000256" key="1">
    <source>
        <dbReference type="SAM" id="MobiDB-lite"/>
    </source>
</evidence>
<sequence>MSSTEEKPNGQDAQSEEGKTKWSLAETQVVAPQGVPDNTKLSAASPQTQLQQSDPEDLHTSITVHNEVSTPAAVCIEKPVNVAPQPEEDDSALDTVAIEENMQAAERPRGELETNVPGLVDTAQDERNSVAPPPAHDPAITAQANSDPSHGTKAQPSDCNTKAKARPKKTSKVKGTKKSTRKGAERAKR</sequence>
<organism evidence="2 3">
    <name type="scientific">Hermanssonia centrifuga</name>
    <dbReference type="NCBI Taxonomy" id="98765"/>
    <lineage>
        <taxon>Eukaryota</taxon>
        <taxon>Fungi</taxon>
        <taxon>Dikarya</taxon>
        <taxon>Basidiomycota</taxon>
        <taxon>Agaricomycotina</taxon>
        <taxon>Agaricomycetes</taxon>
        <taxon>Polyporales</taxon>
        <taxon>Meruliaceae</taxon>
        <taxon>Hermanssonia</taxon>
    </lineage>
</organism>
<evidence type="ECO:0000313" key="2">
    <source>
        <dbReference type="EMBL" id="PSR90288.1"/>
    </source>
</evidence>
<dbReference type="Proteomes" id="UP000186601">
    <property type="component" value="Unassembled WGS sequence"/>
</dbReference>
<name>A0A2R6PFX7_9APHY</name>